<accession>C2ME77</accession>
<dbReference type="PANTHER" id="PTHR32182">
    <property type="entry name" value="DNA REPLICATION AND REPAIR PROTEIN RECF"/>
    <property type="match status" value="1"/>
</dbReference>
<keyword evidence="10" id="KW-1185">Reference proteome</keyword>
<keyword evidence="2 6" id="KW-0235">DNA replication</keyword>
<dbReference type="Gene3D" id="1.20.1050.90">
    <property type="entry name" value="RecF/RecN/SMC, N-terminal domain"/>
    <property type="match status" value="1"/>
</dbReference>
<evidence type="ECO:0000259" key="8">
    <source>
        <dbReference type="Pfam" id="PF13476"/>
    </source>
</evidence>
<evidence type="ECO:0000256" key="6">
    <source>
        <dbReference type="HAMAP-Rule" id="MF_00365"/>
    </source>
</evidence>
<evidence type="ECO:0000256" key="2">
    <source>
        <dbReference type="ARBA" id="ARBA00022705"/>
    </source>
</evidence>
<evidence type="ECO:0000256" key="3">
    <source>
        <dbReference type="ARBA" id="ARBA00022741"/>
    </source>
</evidence>
<evidence type="ECO:0000313" key="10">
    <source>
        <dbReference type="Proteomes" id="UP000003303"/>
    </source>
</evidence>
<keyword evidence="5 6" id="KW-0238">DNA-binding</keyword>
<keyword evidence="6 7" id="KW-0234">DNA repair</keyword>
<dbReference type="InterPro" id="IPR027417">
    <property type="entry name" value="P-loop_NTPase"/>
</dbReference>
<dbReference type="PROSITE" id="PS00618">
    <property type="entry name" value="RECF_2"/>
    <property type="match status" value="1"/>
</dbReference>
<dbReference type="SUPFAM" id="SSF52540">
    <property type="entry name" value="P-loop containing nucleoside triphosphate hydrolases"/>
    <property type="match status" value="1"/>
</dbReference>
<organism evidence="9 10">
    <name type="scientific">Porphyromonas uenonis 60-3</name>
    <dbReference type="NCBI Taxonomy" id="596327"/>
    <lineage>
        <taxon>Bacteria</taxon>
        <taxon>Pseudomonadati</taxon>
        <taxon>Bacteroidota</taxon>
        <taxon>Bacteroidia</taxon>
        <taxon>Bacteroidales</taxon>
        <taxon>Porphyromonadaceae</taxon>
        <taxon>Porphyromonas</taxon>
    </lineage>
</organism>
<dbReference type="HAMAP" id="MF_00365">
    <property type="entry name" value="RecF"/>
    <property type="match status" value="1"/>
</dbReference>
<evidence type="ECO:0000256" key="7">
    <source>
        <dbReference type="RuleBase" id="RU000578"/>
    </source>
</evidence>
<dbReference type="GO" id="GO:0016887">
    <property type="term" value="F:ATP hydrolysis activity"/>
    <property type="evidence" value="ECO:0007669"/>
    <property type="project" value="InterPro"/>
</dbReference>
<reference evidence="9 10" key="1">
    <citation type="submission" date="2009-04" db="EMBL/GenBank/DDBJ databases">
        <authorList>
            <person name="Sebastian Y."/>
            <person name="Madupu R."/>
            <person name="Durkin A.S."/>
            <person name="Torralba M."/>
            <person name="Methe B."/>
            <person name="Sutton G.G."/>
            <person name="Strausberg R.L."/>
            <person name="Nelson K.E."/>
        </authorList>
    </citation>
    <scope>NUCLEOTIDE SEQUENCE [LARGE SCALE GENOMIC DNA]</scope>
    <source>
        <strain evidence="9 10">60-3</strain>
    </source>
</reference>
<comment type="similarity">
    <text evidence="6 7">Belongs to the RecF family.</text>
</comment>
<dbReference type="eggNOG" id="COG1195">
    <property type="taxonomic scope" value="Bacteria"/>
</dbReference>
<keyword evidence="6 7" id="KW-0742">SOS response</keyword>
<evidence type="ECO:0000256" key="5">
    <source>
        <dbReference type="ARBA" id="ARBA00023125"/>
    </source>
</evidence>
<dbReference type="InterPro" id="IPR018078">
    <property type="entry name" value="DNA-binding_RecF_CS"/>
</dbReference>
<dbReference type="GO" id="GO:0006260">
    <property type="term" value="P:DNA replication"/>
    <property type="evidence" value="ECO:0007669"/>
    <property type="project" value="UniProtKB-UniRule"/>
</dbReference>
<dbReference type="RefSeq" id="WP_007366147.1">
    <property type="nucleotide sequence ID" value="NZ_ACLR01000226.1"/>
</dbReference>
<feature type="binding site" evidence="6">
    <location>
        <begin position="30"/>
        <end position="37"/>
    </location>
    <ligand>
        <name>ATP</name>
        <dbReference type="ChEBI" id="CHEBI:30616"/>
    </ligand>
</feature>
<evidence type="ECO:0000313" key="9">
    <source>
        <dbReference type="EMBL" id="EEK15961.1"/>
    </source>
</evidence>
<proteinExistence type="inferred from homology"/>
<protein>
    <recommendedName>
        <fullName evidence="6 7">DNA replication and repair protein RecF</fullName>
    </recommendedName>
</protein>
<evidence type="ECO:0000256" key="1">
    <source>
        <dbReference type="ARBA" id="ARBA00022490"/>
    </source>
</evidence>
<dbReference type="GO" id="GO:0000731">
    <property type="term" value="P:DNA synthesis involved in DNA repair"/>
    <property type="evidence" value="ECO:0007669"/>
    <property type="project" value="TreeGrafter"/>
</dbReference>
<dbReference type="NCBIfam" id="TIGR00611">
    <property type="entry name" value="recf"/>
    <property type="match status" value="1"/>
</dbReference>
<keyword evidence="3 6" id="KW-0547">Nucleotide-binding</keyword>
<comment type="caution">
    <text evidence="9">The sequence shown here is derived from an EMBL/GenBank/DDBJ whole genome shotgun (WGS) entry which is preliminary data.</text>
</comment>
<dbReference type="AlphaFoldDB" id="C2ME77"/>
<sequence length="372" mass="42340">MILSSLSVINFKNVATANCHFAPKLNCFFGGNGMGKTNLLDAIHYLSVVRGHLGTTDRYAIRHGAQEAIIQGEYLWDDGQEDKISLRISAERSKQLSRNGRLYKRHSDHIGRYPLVIISPHDQRLIRGGSDERRRSVDRILSQQDATYLANLINYNRALDQRNNMLRNQIHEPALMDILEETLATTGLAVTTMRQAYVEELVPTFDQIYQHLAAGVERAVLSFSAGSASTAEEQLRILRNGRQRDYEYGFTATGCHRDDFEMLLGENLMRKIGSEGQNKTYLIAYKLAEYRYLQQHLTNQTAPLLLLDDIFDKLDSDRVERIIELVATDTFGQIFITDTNRKYLDEIISSKQVPYRLFQIQEGSPTEVTAGC</sequence>
<dbReference type="GO" id="GO:0003697">
    <property type="term" value="F:single-stranded DNA binding"/>
    <property type="evidence" value="ECO:0007669"/>
    <property type="project" value="UniProtKB-UniRule"/>
</dbReference>
<dbReference type="GO" id="GO:0005524">
    <property type="term" value="F:ATP binding"/>
    <property type="evidence" value="ECO:0007669"/>
    <property type="project" value="UniProtKB-UniRule"/>
</dbReference>
<dbReference type="InterPro" id="IPR038729">
    <property type="entry name" value="Rad50/SbcC_AAA"/>
</dbReference>
<dbReference type="Proteomes" id="UP000003303">
    <property type="component" value="Unassembled WGS sequence"/>
</dbReference>
<feature type="domain" description="Rad50/SbcC-type AAA" evidence="8">
    <location>
        <begin position="5"/>
        <end position="159"/>
    </location>
</feature>
<gene>
    <name evidence="6 9" type="primary">recF</name>
    <name evidence="9" type="ORF">PORUE0001_0235</name>
</gene>
<dbReference type="EMBL" id="ACLR01000226">
    <property type="protein sequence ID" value="EEK15961.1"/>
    <property type="molecule type" value="Genomic_DNA"/>
</dbReference>
<keyword evidence="6 7" id="KW-0227">DNA damage</keyword>
<dbReference type="PANTHER" id="PTHR32182:SF0">
    <property type="entry name" value="DNA REPLICATION AND REPAIR PROTEIN RECF"/>
    <property type="match status" value="1"/>
</dbReference>
<dbReference type="GO" id="GO:0009432">
    <property type="term" value="P:SOS response"/>
    <property type="evidence" value="ECO:0007669"/>
    <property type="project" value="UniProtKB-UniRule"/>
</dbReference>
<dbReference type="InterPro" id="IPR001238">
    <property type="entry name" value="DNA-binding_RecF"/>
</dbReference>
<dbReference type="GO" id="GO:0005737">
    <property type="term" value="C:cytoplasm"/>
    <property type="evidence" value="ECO:0007669"/>
    <property type="project" value="UniProtKB-SubCell"/>
</dbReference>
<keyword evidence="1 6" id="KW-0963">Cytoplasm</keyword>
<comment type="function">
    <text evidence="6 7">The RecF protein is involved in DNA metabolism; it is required for DNA replication and normal SOS inducibility. RecF binds preferentially to single-stranded, linear DNA. It also seems to bind ATP.</text>
</comment>
<dbReference type="OrthoDB" id="9803889at2"/>
<name>C2ME77_9PORP</name>
<evidence type="ECO:0000256" key="4">
    <source>
        <dbReference type="ARBA" id="ARBA00022840"/>
    </source>
</evidence>
<dbReference type="Gene3D" id="3.40.50.300">
    <property type="entry name" value="P-loop containing nucleotide triphosphate hydrolases"/>
    <property type="match status" value="1"/>
</dbReference>
<dbReference type="InterPro" id="IPR042174">
    <property type="entry name" value="RecF_2"/>
</dbReference>
<dbReference type="Pfam" id="PF13476">
    <property type="entry name" value="AAA_23"/>
    <property type="match status" value="1"/>
</dbReference>
<dbReference type="GO" id="GO:0006302">
    <property type="term" value="P:double-strand break repair"/>
    <property type="evidence" value="ECO:0007669"/>
    <property type="project" value="InterPro"/>
</dbReference>
<dbReference type="STRING" id="596327.PORUE0001_0235"/>
<comment type="subcellular location">
    <subcellularLocation>
        <location evidence="6 7">Cytoplasm</location>
    </subcellularLocation>
</comment>
<keyword evidence="4 6" id="KW-0067">ATP-binding</keyword>